<dbReference type="PROSITE" id="PS51178">
    <property type="entry name" value="PASTA"/>
    <property type="match status" value="1"/>
</dbReference>
<dbReference type="Gene3D" id="3.30.10.20">
    <property type="match status" value="2"/>
</dbReference>
<protein>
    <submittedName>
        <fullName evidence="3">PASTA domain-containing protein</fullName>
    </submittedName>
</protein>
<dbReference type="CDD" id="cd06577">
    <property type="entry name" value="PASTA_pknB"/>
    <property type="match status" value="2"/>
</dbReference>
<evidence type="ECO:0000313" key="3">
    <source>
        <dbReference type="EMBL" id="SHI11305.1"/>
    </source>
</evidence>
<organism evidence="3 4">
    <name type="scientific">Desulfofustis glycolicus DSM 9705</name>
    <dbReference type="NCBI Taxonomy" id="1121409"/>
    <lineage>
        <taxon>Bacteria</taxon>
        <taxon>Pseudomonadati</taxon>
        <taxon>Thermodesulfobacteriota</taxon>
        <taxon>Desulfobulbia</taxon>
        <taxon>Desulfobulbales</taxon>
        <taxon>Desulfocapsaceae</taxon>
        <taxon>Desulfofustis</taxon>
    </lineage>
</organism>
<reference evidence="3 4" key="1">
    <citation type="submission" date="2016-11" db="EMBL/GenBank/DDBJ databases">
        <authorList>
            <person name="Jaros S."/>
            <person name="Januszkiewicz K."/>
            <person name="Wedrychowicz H."/>
        </authorList>
    </citation>
    <scope>NUCLEOTIDE SEQUENCE [LARGE SCALE GENOMIC DNA]</scope>
    <source>
        <strain evidence="3 4">DSM 9705</strain>
    </source>
</reference>
<dbReference type="EMBL" id="FQXS01000037">
    <property type="protein sequence ID" value="SHI11305.1"/>
    <property type="molecule type" value="Genomic_DNA"/>
</dbReference>
<dbReference type="InterPro" id="IPR005543">
    <property type="entry name" value="PASTA_dom"/>
</dbReference>
<keyword evidence="4" id="KW-1185">Reference proteome</keyword>
<dbReference type="SMART" id="SM00740">
    <property type="entry name" value="PASTA"/>
    <property type="match status" value="2"/>
</dbReference>
<accession>A0A1M5YH07</accession>
<dbReference type="AlphaFoldDB" id="A0A1M5YH07"/>
<dbReference type="Proteomes" id="UP000184139">
    <property type="component" value="Unassembled WGS sequence"/>
</dbReference>
<feature type="region of interest" description="Disordered" evidence="1">
    <location>
        <begin position="832"/>
        <end position="863"/>
    </location>
</feature>
<dbReference type="RefSeq" id="WP_073378965.1">
    <property type="nucleotide sequence ID" value="NZ_FQXS01000037.1"/>
</dbReference>
<gene>
    <name evidence="3" type="ORF">SAMN02745124_04022</name>
</gene>
<evidence type="ECO:0000256" key="1">
    <source>
        <dbReference type="SAM" id="MobiDB-lite"/>
    </source>
</evidence>
<proteinExistence type="predicted"/>
<evidence type="ECO:0000313" key="4">
    <source>
        <dbReference type="Proteomes" id="UP000184139"/>
    </source>
</evidence>
<evidence type="ECO:0000259" key="2">
    <source>
        <dbReference type="PROSITE" id="PS51178"/>
    </source>
</evidence>
<sequence length="920" mass="103081">MNRQPYSSLYSLLFFVLVSLFWSGKVWCFDNDAERQIAMLEADAKQYALTPRQILERLDVMLYADDRFSPRVDRKTGTYWVKEGEEKYLRSKEEKAWMLKRALKISNFDNMSVEDRQRFSKIVDTHMIGEEIDKLETQQRQLDSAADIIAFIDEVTRSDGETVKRVLDGTISPSDIQFGATVLVPDVTGKKIVDAVGALEKAGLNIKTRLTKTKSNAQANLVFAQDITAGTDIAKDSVVTLDVYILGNDDIEQLNAHLLAAGLPPVLQGRLYSPTLVPPYTVGRKISEAVDMLQNSGFKILTSITKTRIKSAANIVYAQDPMGKEVPNGSVITLSVYAFDETAAQEACSEAYGNYRTAMTGYEPDLNEGSIILAQAAENECWFTERAEKHYAKTKKSYEKALTEQVHAEKLCQELFQEYKEKMASKGSPVDFSKGRQILSQAQQCDWFERAEAHYVRSEQKYQNTLALQEDERLQKYCKDLAAKLDDAAEQIRQTGDISELNFILSSSQNCDWYEKALVMVPCLEGESKGMTAYRNGDLDTASHWARWGKSNSCAYTERLSSLVKEKKADRAQQALAEKEAEQRQNYCHNLAAKFDAAAEQVRENGDIAELNFILSSSQNCAWHEKATAMVPCLEGESKAINAYNNGDLDTASQWTRWGKSKSCSYAGRLSTLIGTMKADRDKQQHCRQLAQQFDNSVAQANQALDSSVLKSILASAEGCSWHARVSALIPCVDGEYNGFRAYNSGDMPNALSWSNWGKKNNCSYTARLEGLINQQITLQQQQIVQQKPGFWETVGQGFAKDLEAYNNKLSAQMQMQTQRYVNQAIQQQFQEKDAKKAASRQPLQQKSMGSPPPKTRQPSQTNSCAHIDAQLLAACNARNVPLGESLYEQAGRMGCNLSPATDSCIDRYIDEWMRSVGSF</sequence>
<name>A0A1M5YH07_9BACT</name>
<feature type="domain" description="PASTA" evidence="2">
    <location>
        <begin position="179"/>
        <end position="245"/>
    </location>
</feature>
<dbReference type="Pfam" id="PF03793">
    <property type="entry name" value="PASTA"/>
    <property type="match status" value="2"/>
</dbReference>